<reference evidence="1" key="1">
    <citation type="submission" date="2020-10" db="EMBL/GenBank/DDBJ databases">
        <title>Taxonomic study of unclassified bacteria belonging to the class Ktedonobacteria.</title>
        <authorList>
            <person name="Yabe S."/>
            <person name="Wang C.M."/>
            <person name="Zheng Y."/>
            <person name="Sakai Y."/>
            <person name="Cavaletti L."/>
            <person name="Monciardini P."/>
            <person name="Donadio S."/>
        </authorList>
    </citation>
    <scope>NUCLEOTIDE SEQUENCE</scope>
    <source>
        <strain evidence="1">SOSP1-1</strain>
    </source>
</reference>
<dbReference type="Proteomes" id="UP000612362">
    <property type="component" value="Unassembled WGS sequence"/>
</dbReference>
<dbReference type="InterPro" id="IPR012337">
    <property type="entry name" value="RNaseH-like_sf"/>
</dbReference>
<proteinExistence type="predicted"/>
<keyword evidence="2" id="KW-1185">Reference proteome</keyword>
<evidence type="ECO:0000313" key="1">
    <source>
        <dbReference type="EMBL" id="GHO49885.1"/>
    </source>
</evidence>
<dbReference type="EMBL" id="BNJF01000006">
    <property type="protein sequence ID" value="GHO49885.1"/>
    <property type="molecule type" value="Genomic_DNA"/>
</dbReference>
<organism evidence="1 2">
    <name type="scientific">Ktedonospora formicarum</name>
    <dbReference type="NCBI Taxonomy" id="2778364"/>
    <lineage>
        <taxon>Bacteria</taxon>
        <taxon>Bacillati</taxon>
        <taxon>Chloroflexota</taxon>
        <taxon>Ktedonobacteria</taxon>
        <taxon>Ktedonobacterales</taxon>
        <taxon>Ktedonobacteraceae</taxon>
        <taxon>Ktedonospora</taxon>
    </lineage>
</organism>
<evidence type="ECO:0000313" key="2">
    <source>
        <dbReference type="Proteomes" id="UP000612362"/>
    </source>
</evidence>
<gene>
    <name evidence="1" type="ORF">KSX_80480</name>
</gene>
<name>A0A8J3MW09_9CHLR</name>
<sequence length="59" mass="6882">MALYRLLNEDNATFEALMQPHWQQICEHIEGQSVDLLVQDTTQVLFSLKFLLVGFFLLI</sequence>
<protein>
    <submittedName>
        <fullName evidence="1">Uncharacterized protein</fullName>
    </submittedName>
</protein>
<comment type="caution">
    <text evidence="1">The sequence shown here is derived from an EMBL/GenBank/DDBJ whole genome shotgun (WGS) entry which is preliminary data.</text>
</comment>
<accession>A0A8J3MW09</accession>
<dbReference type="SUPFAM" id="SSF53098">
    <property type="entry name" value="Ribonuclease H-like"/>
    <property type="match status" value="1"/>
</dbReference>
<dbReference type="AlphaFoldDB" id="A0A8J3MW09"/>